<organism evidence="6 7">
    <name type="scientific">Octodon degus</name>
    <name type="common">Degu</name>
    <name type="synonym">Sciurus degus</name>
    <dbReference type="NCBI Taxonomy" id="10160"/>
    <lineage>
        <taxon>Eukaryota</taxon>
        <taxon>Metazoa</taxon>
        <taxon>Chordata</taxon>
        <taxon>Craniata</taxon>
        <taxon>Vertebrata</taxon>
        <taxon>Euteleostomi</taxon>
        <taxon>Mammalia</taxon>
        <taxon>Eutheria</taxon>
        <taxon>Euarchontoglires</taxon>
        <taxon>Glires</taxon>
        <taxon>Rodentia</taxon>
        <taxon>Hystricomorpha</taxon>
        <taxon>Octodontidae</taxon>
        <taxon>Octodon</taxon>
    </lineage>
</organism>
<reference evidence="7" key="1">
    <citation type="submission" date="2025-08" db="UniProtKB">
        <authorList>
            <consortium name="RefSeq"/>
        </authorList>
    </citation>
    <scope>IDENTIFICATION</scope>
</reference>
<accession>A0A6P3VE85</accession>
<dbReference type="InParanoid" id="A0A6P3VE85"/>
<dbReference type="Pfam" id="PF00335">
    <property type="entry name" value="Tetraspanin"/>
    <property type="match status" value="1"/>
</dbReference>
<feature type="region of interest" description="Disordered" evidence="5">
    <location>
        <begin position="1"/>
        <end position="24"/>
    </location>
</feature>
<dbReference type="GO" id="GO:0016020">
    <property type="term" value="C:membrane"/>
    <property type="evidence" value="ECO:0007669"/>
    <property type="project" value="UniProtKB-SubCell"/>
</dbReference>
<sequence>MAWKLAATKAAAKSTERARERPMQVPHLSSLPSLHFKCCGGNSSPNWQHSFDIPSQEAPHHQGSESCCKMVVALYGQWVHPSNIFKVEGGCITKLEQFPADHLLRLGAVGIKVAYMWICGMIFKCYLHQKLQQHFY</sequence>
<evidence type="ECO:0000313" key="7">
    <source>
        <dbReference type="RefSeq" id="XP_012372885.1"/>
    </source>
</evidence>
<keyword evidence="3" id="KW-1133">Transmembrane helix</keyword>
<evidence type="ECO:0000256" key="3">
    <source>
        <dbReference type="ARBA" id="ARBA00022989"/>
    </source>
</evidence>
<feature type="compositionally biased region" description="Low complexity" evidence="5">
    <location>
        <begin position="1"/>
        <end position="13"/>
    </location>
</feature>
<dbReference type="AlphaFoldDB" id="A0A6P3VE85"/>
<dbReference type="OrthoDB" id="438211at2759"/>
<dbReference type="RefSeq" id="XP_012372885.1">
    <property type="nucleotide sequence ID" value="XM_012517431.1"/>
</dbReference>
<evidence type="ECO:0000256" key="1">
    <source>
        <dbReference type="ARBA" id="ARBA00004141"/>
    </source>
</evidence>
<name>A0A6P3VE85_OCTDE</name>
<protein>
    <submittedName>
        <fullName evidence="7">Tetraspanin-11</fullName>
    </submittedName>
</protein>
<evidence type="ECO:0000256" key="5">
    <source>
        <dbReference type="SAM" id="MobiDB-lite"/>
    </source>
</evidence>
<dbReference type="InterPro" id="IPR018499">
    <property type="entry name" value="Tetraspanin/Peripherin"/>
</dbReference>
<proteinExistence type="predicted"/>
<keyword evidence="6" id="KW-1185">Reference proteome</keyword>
<evidence type="ECO:0000256" key="4">
    <source>
        <dbReference type="ARBA" id="ARBA00023136"/>
    </source>
</evidence>
<dbReference type="Proteomes" id="UP000515203">
    <property type="component" value="Unplaced"/>
</dbReference>
<evidence type="ECO:0000256" key="2">
    <source>
        <dbReference type="ARBA" id="ARBA00022692"/>
    </source>
</evidence>
<keyword evidence="4" id="KW-0472">Membrane</keyword>
<dbReference type="GeneID" id="101566112"/>
<evidence type="ECO:0000313" key="6">
    <source>
        <dbReference type="Proteomes" id="UP000515203"/>
    </source>
</evidence>
<keyword evidence="2" id="KW-0812">Transmembrane</keyword>
<gene>
    <name evidence="7" type="primary">LOC101566112</name>
</gene>
<comment type="subcellular location">
    <subcellularLocation>
        <location evidence="1">Membrane</location>
        <topology evidence="1">Multi-pass membrane protein</topology>
    </subcellularLocation>
</comment>